<dbReference type="EC" id="2.7.13.3" evidence="2"/>
<dbReference type="Pfam" id="PF02518">
    <property type="entry name" value="HATPase_c"/>
    <property type="match status" value="1"/>
</dbReference>
<dbReference type="RefSeq" id="WP_141200504.1">
    <property type="nucleotide sequence ID" value="NZ_CP041186.1"/>
</dbReference>
<dbReference type="Proteomes" id="UP000315995">
    <property type="component" value="Chromosome"/>
</dbReference>
<evidence type="ECO:0000256" key="6">
    <source>
        <dbReference type="ARBA" id="ARBA00022777"/>
    </source>
</evidence>
<dbReference type="CDD" id="cd00130">
    <property type="entry name" value="PAS"/>
    <property type="match status" value="1"/>
</dbReference>
<dbReference type="Gene3D" id="1.10.287.130">
    <property type="match status" value="1"/>
</dbReference>
<dbReference type="InterPro" id="IPR035965">
    <property type="entry name" value="PAS-like_dom_sf"/>
</dbReference>
<reference evidence="11 12" key="1">
    <citation type="submission" date="2019-06" db="EMBL/GenBank/DDBJ databases">
        <title>Persicimonas caeni gen. nov., sp. nov., a predatory bacterium isolated from solar saltern.</title>
        <authorList>
            <person name="Wang S."/>
        </authorList>
    </citation>
    <scope>NUCLEOTIDE SEQUENCE [LARGE SCALE GENOMIC DNA]</scope>
    <source>
        <strain evidence="11 12">YN101</strain>
    </source>
</reference>
<accession>A0A4Y6Q0V2</accession>
<keyword evidence="12" id="KW-1185">Reference proteome</keyword>
<dbReference type="InterPro" id="IPR003661">
    <property type="entry name" value="HisK_dim/P_dom"/>
</dbReference>
<evidence type="ECO:0000256" key="1">
    <source>
        <dbReference type="ARBA" id="ARBA00000085"/>
    </source>
</evidence>
<keyword evidence="6 11" id="KW-0418">Kinase</keyword>
<dbReference type="InterPro" id="IPR004358">
    <property type="entry name" value="Sig_transdc_His_kin-like_C"/>
</dbReference>
<keyword evidence="8" id="KW-0902">Two-component regulatory system</keyword>
<organism evidence="11 12">
    <name type="scientific">Persicimonas caeni</name>
    <dbReference type="NCBI Taxonomy" id="2292766"/>
    <lineage>
        <taxon>Bacteria</taxon>
        <taxon>Deltaproteobacteria</taxon>
        <taxon>Bradymonadales</taxon>
        <taxon>Bradymonadaceae</taxon>
        <taxon>Persicimonas</taxon>
    </lineage>
</organism>
<evidence type="ECO:0000256" key="2">
    <source>
        <dbReference type="ARBA" id="ARBA00012438"/>
    </source>
</evidence>
<evidence type="ECO:0000256" key="3">
    <source>
        <dbReference type="ARBA" id="ARBA00022553"/>
    </source>
</evidence>
<sequence>MPTATPKSAPADSTKKSALQTAVAVMMPALDQVAAIVVVHDEQGFVVACNRAFEQHTGLSTAQLAGERLEAIGEFSCDEQSPGVLDAVLFDADGGEALALKLRECSLGLEAGTALVGHPEQASLSELEDRLAQAQRLMDLGQLATGVAHELKNPLTSILNYADYLLDKYRGQFFEKRDGERLQRIVDGVERMDRFVRDLLQLARTDETLSYESVSVHEAVHSAVGLCAITLDSATISVTSRLEAPEARVCGVRSQLEQVFVNLITNGADAMPAGGGSIEVAVEACDGTVVCRITDDGEGMSESTRERIFEPFFTTRAESDGTGLGLALVRTIVDRHGGEICVESTPGQGTSFIVTLPLAD</sequence>
<keyword evidence="7" id="KW-0067">ATP-binding</keyword>
<dbReference type="GO" id="GO:0005524">
    <property type="term" value="F:ATP binding"/>
    <property type="evidence" value="ECO:0007669"/>
    <property type="project" value="UniProtKB-KW"/>
</dbReference>
<dbReference type="SMART" id="SM00387">
    <property type="entry name" value="HATPase_c"/>
    <property type="match status" value="1"/>
</dbReference>
<dbReference type="SUPFAM" id="SSF47384">
    <property type="entry name" value="Homodimeric domain of signal transducing histidine kinase"/>
    <property type="match status" value="1"/>
</dbReference>
<dbReference type="PROSITE" id="PS50112">
    <property type="entry name" value="PAS"/>
    <property type="match status" value="1"/>
</dbReference>
<dbReference type="Pfam" id="PF00512">
    <property type="entry name" value="HisKA"/>
    <property type="match status" value="1"/>
</dbReference>
<dbReference type="InterPro" id="IPR005467">
    <property type="entry name" value="His_kinase_dom"/>
</dbReference>
<keyword evidence="5" id="KW-0547">Nucleotide-binding</keyword>
<evidence type="ECO:0000259" key="10">
    <source>
        <dbReference type="PROSITE" id="PS50112"/>
    </source>
</evidence>
<dbReference type="InterPro" id="IPR000014">
    <property type="entry name" value="PAS"/>
</dbReference>
<dbReference type="InterPro" id="IPR003594">
    <property type="entry name" value="HATPase_dom"/>
</dbReference>
<dbReference type="SUPFAM" id="SSF55785">
    <property type="entry name" value="PYP-like sensor domain (PAS domain)"/>
    <property type="match status" value="1"/>
</dbReference>
<comment type="catalytic activity">
    <reaction evidence="1">
        <text>ATP + protein L-histidine = ADP + protein N-phospho-L-histidine.</text>
        <dbReference type="EC" id="2.7.13.3"/>
    </reaction>
</comment>
<dbReference type="SUPFAM" id="SSF55874">
    <property type="entry name" value="ATPase domain of HSP90 chaperone/DNA topoisomerase II/histidine kinase"/>
    <property type="match status" value="1"/>
</dbReference>
<evidence type="ECO:0000259" key="9">
    <source>
        <dbReference type="PROSITE" id="PS50109"/>
    </source>
</evidence>
<dbReference type="PRINTS" id="PR00344">
    <property type="entry name" value="BCTRLSENSOR"/>
</dbReference>
<evidence type="ECO:0000256" key="4">
    <source>
        <dbReference type="ARBA" id="ARBA00022679"/>
    </source>
</evidence>
<dbReference type="GO" id="GO:0000155">
    <property type="term" value="F:phosphorelay sensor kinase activity"/>
    <property type="evidence" value="ECO:0007669"/>
    <property type="project" value="InterPro"/>
</dbReference>
<dbReference type="PROSITE" id="PS50109">
    <property type="entry name" value="HIS_KIN"/>
    <property type="match status" value="1"/>
</dbReference>
<dbReference type="CDD" id="cd00082">
    <property type="entry name" value="HisKA"/>
    <property type="match status" value="1"/>
</dbReference>
<dbReference type="CDD" id="cd00075">
    <property type="entry name" value="HATPase"/>
    <property type="match status" value="1"/>
</dbReference>
<proteinExistence type="predicted"/>
<evidence type="ECO:0000256" key="7">
    <source>
        <dbReference type="ARBA" id="ARBA00022840"/>
    </source>
</evidence>
<evidence type="ECO:0000256" key="5">
    <source>
        <dbReference type="ARBA" id="ARBA00022741"/>
    </source>
</evidence>
<accession>A0A5B8YBU7</accession>
<keyword evidence="4" id="KW-0808">Transferase</keyword>
<feature type="domain" description="Histidine kinase" evidence="9">
    <location>
        <begin position="146"/>
        <end position="360"/>
    </location>
</feature>
<dbReference type="Gene3D" id="3.30.565.10">
    <property type="entry name" value="Histidine kinase-like ATPase, C-terminal domain"/>
    <property type="match status" value="1"/>
</dbReference>
<dbReference type="EMBL" id="CP041186">
    <property type="protein sequence ID" value="QDG54059.1"/>
    <property type="molecule type" value="Genomic_DNA"/>
</dbReference>
<evidence type="ECO:0000256" key="8">
    <source>
        <dbReference type="ARBA" id="ARBA00023012"/>
    </source>
</evidence>
<gene>
    <name evidence="11" type="ORF">FIV42_25945</name>
</gene>
<dbReference type="OrthoDB" id="9805967at2"/>
<dbReference type="Gene3D" id="3.30.450.20">
    <property type="entry name" value="PAS domain"/>
    <property type="match status" value="1"/>
</dbReference>
<evidence type="ECO:0000313" key="11">
    <source>
        <dbReference type="EMBL" id="QDG54059.1"/>
    </source>
</evidence>
<dbReference type="SMART" id="SM00388">
    <property type="entry name" value="HisKA"/>
    <property type="match status" value="1"/>
</dbReference>
<name>A0A4Y6Q0V2_PERCE</name>
<keyword evidence="3" id="KW-0597">Phosphoprotein</keyword>
<evidence type="ECO:0000313" key="12">
    <source>
        <dbReference type="Proteomes" id="UP000315995"/>
    </source>
</evidence>
<dbReference type="AlphaFoldDB" id="A0A4Y6Q0V2"/>
<dbReference type="InterPro" id="IPR036890">
    <property type="entry name" value="HATPase_C_sf"/>
</dbReference>
<dbReference type="InterPro" id="IPR036097">
    <property type="entry name" value="HisK_dim/P_sf"/>
</dbReference>
<protein>
    <recommendedName>
        <fullName evidence="2">histidine kinase</fullName>
        <ecNumber evidence="2">2.7.13.3</ecNumber>
    </recommendedName>
</protein>
<dbReference type="PANTHER" id="PTHR43065:SF10">
    <property type="entry name" value="PEROXIDE STRESS-ACTIVATED HISTIDINE KINASE MAK3"/>
    <property type="match status" value="1"/>
</dbReference>
<feature type="domain" description="PAS" evidence="10">
    <location>
        <begin position="22"/>
        <end position="75"/>
    </location>
</feature>
<dbReference type="PANTHER" id="PTHR43065">
    <property type="entry name" value="SENSOR HISTIDINE KINASE"/>
    <property type="match status" value="1"/>
</dbReference>